<dbReference type="AlphaFoldDB" id="A0A8S1M1G0"/>
<dbReference type="PANTHER" id="PTHR38657:SF1">
    <property type="entry name" value="SLR1343 PROTEIN"/>
    <property type="match status" value="1"/>
</dbReference>
<name>A0A8S1M1G0_9CILI</name>
<sequence>MTQINDLKHQKQEKLRLSLRKERNKKTFLKKDNQAEKQKRKYSYYFQFTYSIQLSQIKAYLSQATNEIYQDYLINNLKQTSIQYIDQNDNCSSFLEELQMIDKVIITYRDFYDPIDKSVLQKYSSILKKLGIQSEIKENLSYLCPKKKIQNNIIRKMQKQRMVNQITVIILHFIDGKEEDQIFQWVLKEKIQKMDI</sequence>
<reference evidence="1" key="1">
    <citation type="submission" date="2021-01" db="EMBL/GenBank/DDBJ databases">
        <authorList>
            <consortium name="Genoscope - CEA"/>
            <person name="William W."/>
        </authorList>
    </citation>
    <scope>NUCLEOTIDE SEQUENCE</scope>
</reference>
<keyword evidence="2" id="KW-1185">Reference proteome</keyword>
<proteinExistence type="predicted"/>
<accession>A0A8S1M1G0</accession>
<gene>
    <name evidence="1" type="ORF">PSON_ATCC_30995.1.T0310376</name>
</gene>
<evidence type="ECO:0000313" key="2">
    <source>
        <dbReference type="Proteomes" id="UP000692954"/>
    </source>
</evidence>
<organism evidence="1 2">
    <name type="scientific">Paramecium sonneborni</name>
    <dbReference type="NCBI Taxonomy" id="65129"/>
    <lineage>
        <taxon>Eukaryota</taxon>
        <taxon>Sar</taxon>
        <taxon>Alveolata</taxon>
        <taxon>Ciliophora</taxon>
        <taxon>Intramacronucleata</taxon>
        <taxon>Oligohymenophorea</taxon>
        <taxon>Peniculida</taxon>
        <taxon>Parameciidae</taxon>
        <taxon>Paramecium</taxon>
    </lineage>
</organism>
<dbReference type="PANTHER" id="PTHR38657">
    <property type="entry name" value="SLR1343 PROTEIN"/>
    <property type="match status" value="1"/>
</dbReference>
<comment type="caution">
    <text evidence="1">The sequence shown here is derived from an EMBL/GenBank/DDBJ whole genome shotgun (WGS) entry which is preliminary data.</text>
</comment>
<protein>
    <submittedName>
        <fullName evidence="1">Uncharacterized protein</fullName>
    </submittedName>
</protein>
<evidence type="ECO:0000313" key="1">
    <source>
        <dbReference type="EMBL" id="CAD8074220.1"/>
    </source>
</evidence>
<dbReference type="EMBL" id="CAJJDN010000031">
    <property type="protein sequence ID" value="CAD8074220.1"/>
    <property type="molecule type" value="Genomic_DNA"/>
</dbReference>
<dbReference type="Proteomes" id="UP000692954">
    <property type="component" value="Unassembled WGS sequence"/>
</dbReference>
<dbReference type="InterPro" id="IPR052551">
    <property type="entry name" value="UV-DNA_repair_photolyase"/>
</dbReference>